<dbReference type="GO" id="GO:0003700">
    <property type="term" value="F:DNA-binding transcription factor activity"/>
    <property type="evidence" value="ECO:0007669"/>
    <property type="project" value="InterPro"/>
</dbReference>
<dbReference type="PANTHER" id="PTHR33164">
    <property type="entry name" value="TRANSCRIPTIONAL REGULATOR, MARR FAMILY"/>
    <property type="match status" value="1"/>
</dbReference>
<sequence>MPQNRITDDGQSDRPRRELPLSLVIHQLSLKIDAQGRALVARHSDLTLPQWRVIRVIGLEAPDGSTALRKLMGFDKSQFSKTVNQLRARGLLTVSAHPEDGRQLQLSLTEAGRAVLDRLGPVLDARNDLFLQALAPEELKVIRSALSKLGRAAEITDFSKGDDE</sequence>
<dbReference type="PANTHER" id="PTHR33164:SF95">
    <property type="entry name" value="TRANSCRIPTIONAL REGULATOR"/>
    <property type="match status" value="1"/>
</dbReference>
<organism evidence="2 3">
    <name type="scientific">Pararhodobacter marinus</name>
    <dbReference type="NCBI Taxonomy" id="2184063"/>
    <lineage>
        <taxon>Bacteria</taxon>
        <taxon>Pseudomonadati</taxon>
        <taxon>Pseudomonadota</taxon>
        <taxon>Alphaproteobacteria</taxon>
        <taxon>Rhodobacterales</taxon>
        <taxon>Paracoccaceae</taxon>
        <taxon>Pararhodobacter</taxon>
    </lineage>
</organism>
<accession>A0A2U2CGT5</accession>
<dbReference type="GO" id="GO:0006950">
    <property type="term" value="P:response to stress"/>
    <property type="evidence" value="ECO:0007669"/>
    <property type="project" value="TreeGrafter"/>
</dbReference>
<proteinExistence type="predicted"/>
<dbReference type="InterPro" id="IPR000835">
    <property type="entry name" value="HTH_MarR-typ"/>
</dbReference>
<dbReference type="SUPFAM" id="SSF46785">
    <property type="entry name" value="Winged helix' DNA-binding domain"/>
    <property type="match status" value="1"/>
</dbReference>
<evidence type="ECO:0000313" key="2">
    <source>
        <dbReference type="EMBL" id="PWE31108.1"/>
    </source>
</evidence>
<evidence type="ECO:0000313" key="3">
    <source>
        <dbReference type="Proteomes" id="UP000244940"/>
    </source>
</evidence>
<comment type="caution">
    <text evidence="2">The sequence shown here is derived from an EMBL/GenBank/DDBJ whole genome shotgun (WGS) entry which is preliminary data.</text>
</comment>
<dbReference type="Gene3D" id="1.10.10.10">
    <property type="entry name" value="Winged helix-like DNA-binding domain superfamily/Winged helix DNA-binding domain"/>
    <property type="match status" value="1"/>
</dbReference>
<protein>
    <submittedName>
        <fullName evidence="2">MarR family transcriptional regulator</fullName>
    </submittedName>
</protein>
<dbReference type="OrthoDB" id="7559832at2"/>
<dbReference type="EMBL" id="QEYD01000002">
    <property type="protein sequence ID" value="PWE31108.1"/>
    <property type="molecule type" value="Genomic_DNA"/>
</dbReference>
<name>A0A2U2CGT5_9RHOB</name>
<feature type="domain" description="HTH marR-type" evidence="1">
    <location>
        <begin position="18"/>
        <end position="151"/>
    </location>
</feature>
<dbReference type="PROSITE" id="PS50995">
    <property type="entry name" value="HTH_MARR_2"/>
    <property type="match status" value="1"/>
</dbReference>
<dbReference type="InterPro" id="IPR036390">
    <property type="entry name" value="WH_DNA-bd_sf"/>
</dbReference>
<keyword evidence="3" id="KW-1185">Reference proteome</keyword>
<dbReference type="InterPro" id="IPR039422">
    <property type="entry name" value="MarR/SlyA-like"/>
</dbReference>
<dbReference type="Proteomes" id="UP000244940">
    <property type="component" value="Unassembled WGS sequence"/>
</dbReference>
<dbReference type="InterPro" id="IPR036388">
    <property type="entry name" value="WH-like_DNA-bd_sf"/>
</dbReference>
<reference evidence="2 3" key="1">
    <citation type="submission" date="2018-05" db="EMBL/GenBank/DDBJ databases">
        <title>Pararhodobacter marina sp. nov., isolated from deep-sea water of the Indian Ocean.</title>
        <authorList>
            <person name="Lai Q.Sr."/>
            <person name="Liu X."/>
            <person name="Shao Z."/>
        </authorList>
    </citation>
    <scope>NUCLEOTIDE SEQUENCE [LARGE SCALE GENOMIC DNA]</scope>
    <source>
        <strain evidence="2 3">CIC4N-9</strain>
    </source>
</reference>
<dbReference type="Pfam" id="PF12802">
    <property type="entry name" value="MarR_2"/>
    <property type="match status" value="1"/>
</dbReference>
<dbReference type="AlphaFoldDB" id="A0A2U2CGT5"/>
<evidence type="ECO:0000259" key="1">
    <source>
        <dbReference type="PROSITE" id="PS50995"/>
    </source>
</evidence>
<gene>
    <name evidence="2" type="ORF">C4N9_02995</name>
</gene>
<dbReference type="SMART" id="SM00347">
    <property type="entry name" value="HTH_MARR"/>
    <property type="match status" value="1"/>
</dbReference>